<dbReference type="AlphaFoldDB" id="Q24GA8"/>
<dbReference type="HOGENOM" id="CLU_1647149_0_0_1"/>
<protein>
    <submittedName>
        <fullName evidence="2">Transmembrane protein, putative</fullName>
    </submittedName>
</protein>
<dbReference type="KEGG" id="tet:TTHERM_00903890"/>
<sequence>MIWQLINKQKTNLKQNKKMNKLLALLLVSLLVCQATAFSFRLSDSGEDKGEDNGEFSGAWYEESSTDKGEVVDQGEFHGNYFFYDNGEINIAAFYQKQQYNRQDLGENIYESDKLYDQGELLHVGLDGQLTKEDVANLVLKRLRSKKN</sequence>
<feature type="chain" id="PRO_5004202327" evidence="1">
    <location>
        <begin position="38"/>
        <end position="148"/>
    </location>
</feature>
<name>Q24GA8_TETTS</name>
<keyword evidence="2" id="KW-0812">Transmembrane</keyword>
<gene>
    <name evidence="2" type="ORF">TTHERM_00903890</name>
</gene>
<accession>Q24GA8</accession>
<dbReference type="InParanoid" id="Q24GA8"/>
<keyword evidence="2" id="KW-0472">Membrane</keyword>
<evidence type="ECO:0000256" key="1">
    <source>
        <dbReference type="SAM" id="SignalP"/>
    </source>
</evidence>
<reference evidence="3" key="1">
    <citation type="journal article" date="2006" name="PLoS Biol.">
        <title>Macronuclear genome sequence of the ciliate Tetrahymena thermophila, a model eukaryote.</title>
        <authorList>
            <person name="Eisen J.A."/>
            <person name="Coyne R.S."/>
            <person name="Wu M."/>
            <person name="Wu D."/>
            <person name="Thiagarajan M."/>
            <person name="Wortman J.R."/>
            <person name="Badger J.H."/>
            <person name="Ren Q."/>
            <person name="Amedeo P."/>
            <person name="Jones K.M."/>
            <person name="Tallon L.J."/>
            <person name="Delcher A.L."/>
            <person name="Salzberg S.L."/>
            <person name="Silva J.C."/>
            <person name="Haas B.J."/>
            <person name="Majoros W.H."/>
            <person name="Farzad M."/>
            <person name="Carlton J.M."/>
            <person name="Smith R.K. Jr."/>
            <person name="Garg J."/>
            <person name="Pearlman R.E."/>
            <person name="Karrer K.M."/>
            <person name="Sun L."/>
            <person name="Manning G."/>
            <person name="Elde N.C."/>
            <person name="Turkewitz A.P."/>
            <person name="Asai D.J."/>
            <person name="Wilkes D.E."/>
            <person name="Wang Y."/>
            <person name="Cai H."/>
            <person name="Collins K."/>
            <person name="Stewart B.A."/>
            <person name="Lee S.R."/>
            <person name="Wilamowska K."/>
            <person name="Weinberg Z."/>
            <person name="Ruzzo W.L."/>
            <person name="Wloga D."/>
            <person name="Gaertig J."/>
            <person name="Frankel J."/>
            <person name="Tsao C.-C."/>
            <person name="Gorovsky M.A."/>
            <person name="Keeling P.J."/>
            <person name="Waller R.F."/>
            <person name="Patron N.J."/>
            <person name="Cherry J.M."/>
            <person name="Stover N.A."/>
            <person name="Krieger C.J."/>
            <person name="del Toro C."/>
            <person name="Ryder H.F."/>
            <person name="Williamson S.C."/>
            <person name="Barbeau R.A."/>
            <person name="Hamilton E.P."/>
            <person name="Orias E."/>
        </authorList>
    </citation>
    <scope>NUCLEOTIDE SEQUENCE [LARGE SCALE GENOMIC DNA]</scope>
    <source>
        <strain evidence="3">SB210</strain>
    </source>
</reference>
<dbReference type="EMBL" id="GG662258">
    <property type="protein sequence ID" value="EAS06822.2"/>
    <property type="molecule type" value="Genomic_DNA"/>
</dbReference>
<keyword evidence="1" id="KW-0732">Signal</keyword>
<dbReference type="Proteomes" id="UP000009168">
    <property type="component" value="Unassembled WGS sequence"/>
</dbReference>
<organism evidence="2 3">
    <name type="scientific">Tetrahymena thermophila (strain SB210)</name>
    <dbReference type="NCBI Taxonomy" id="312017"/>
    <lineage>
        <taxon>Eukaryota</taxon>
        <taxon>Sar</taxon>
        <taxon>Alveolata</taxon>
        <taxon>Ciliophora</taxon>
        <taxon>Intramacronucleata</taxon>
        <taxon>Oligohymenophorea</taxon>
        <taxon>Hymenostomatida</taxon>
        <taxon>Tetrahymenina</taxon>
        <taxon>Tetrahymenidae</taxon>
        <taxon>Tetrahymena</taxon>
    </lineage>
</organism>
<proteinExistence type="predicted"/>
<dbReference type="GeneID" id="7844192"/>
<feature type="signal peptide" evidence="1">
    <location>
        <begin position="1"/>
        <end position="37"/>
    </location>
</feature>
<evidence type="ECO:0000313" key="3">
    <source>
        <dbReference type="Proteomes" id="UP000009168"/>
    </source>
</evidence>
<evidence type="ECO:0000313" key="2">
    <source>
        <dbReference type="EMBL" id="EAS06822.2"/>
    </source>
</evidence>
<keyword evidence="3" id="KW-1185">Reference proteome</keyword>
<dbReference type="RefSeq" id="XP_001027064.2">
    <property type="nucleotide sequence ID" value="XM_001027064.2"/>
</dbReference>